<dbReference type="PRINTS" id="PR00080">
    <property type="entry name" value="SDRFAMILY"/>
</dbReference>
<evidence type="ECO:0000313" key="6">
    <source>
        <dbReference type="Proteomes" id="UP001358417"/>
    </source>
</evidence>
<dbReference type="InterPro" id="IPR002347">
    <property type="entry name" value="SDR_fam"/>
</dbReference>
<dbReference type="RefSeq" id="XP_064701551.1">
    <property type="nucleotide sequence ID" value="XM_064852277.1"/>
</dbReference>
<name>A0AAV9MYW6_9EURO</name>
<dbReference type="PANTHER" id="PTHR42760">
    <property type="entry name" value="SHORT-CHAIN DEHYDROGENASES/REDUCTASES FAMILY MEMBER"/>
    <property type="match status" value="1"/>
</dbReference>
<dbReference type="EMBL" id="JAVRRD010000033">
    <property type="protein sequence ID" value="KAK5045946.1"/>
    <property type="molecule type" value="Genomic_DNA"/>
</dbReference>
<dbReference type="SUPFAM" id="SSF51735">
    <property type="entry name" value="NAD(P)-binding Rossmann-fold domains"/>
    <property type="match status" value="1"/>
</dbReference>
<evidence type="ECO:0000256" key="4">
    <source>
        <dbReference type="SAM" id="MobiDB-lite"/>
    </source>
</evidence>
<dbReference type="Proteomes" id="UP001358417">
    <property type="component" value="Unassembled WGS sequence"/>
</dbReference>
<comment type="similarity">
    <text evidence="1 3">Belongs to the short-chain dehydrogenases/reductases (SDR) family.</text>
</comment>
<dbReference type="Pfam" id="PF00106">
    <property type="entry name" value="adh_short"/>
    <property type="match status" value="1"/>
</dbReference>
<dbReference type="PROSITE" id="PS00061">
    <property type="entry name" value="ADH_SHORT"/>
    <property type="match status" value="1"/>
</dbReference>
<dbReference type="CDD" id="cd05233">
    <property type="entry name" value="SDR_c"/>
    <property type="match status" value="1"/>
</dbReference>
<dbReference type="GO" id="GO:0016616">
    <property type="term" value="F:oxidoreductase activity, acting on the CH-OH group of donors, NAD or NADP as acceptor"/>
    <property type="evidence" value="ECO:0007669"/>
    <property type="project" value="TreeGrafter"/>
</dbReference>
<dbReference type="InterPro" id="IPR036291">
    <property type="entry name" value="NAD(P)-bd_dom_sf"/>
</dbReference>
<proteinExistence type="inferred from homology"/>
<dbReference type="GeneID" id="89976895"/>
<sequence length="353" mass="36453">MAESGTNGINGTNGHATPSPAAAAYPATDSPIGNIASLHNKVALITGGSSGLGRAIAQAYAAAGAYIVSADLQEQPPRAPVVEAALNSDVKSGASVPATDLDFSTPTVELVNRRWPARAEDASANASGGVKGEREKRAVFVKADVTNEDSVENMVKTAVETYGRLDIMVNCAGISAESQHRSSTGSLARIHETPVSILDASLAVNVRGVWLGTKHAVRQFLAQDPSPTSTSRGWIINLASILASTGLTGASSYCASKGAVLNLTRATALEYAADKIHINAIQPGFTDTHFLETLYATAPGGREGAGKHLNVLHPWGRTGRAEDIARVAVFLAGEGVSWVTGSSIVVDGGYLAQ</sequence>
<dbReference type="PANTHER" id="PTHR42760:SF124">
    <property type="entry name" value="SHORT-CHAIN DEHYDROGENASE_REDUCTASE"/>
    <property type="match status" value="1"/>
</dbReference>
<evidence type="ECO:0000256" key="2">
    <source>
        <dbReference type="ARBA" id="ARBA00022857"/>
    </source>
</evidence>
<feature type="compositionally biased region" description="Polar residues" evidence="4">
    <location>
        <begin position="1"/>
        <end position="15"/>
    </location>
</feature>
<evidence type="ECO:0000256" key="1">
    <source>
        <dbReference type="ARBA" id="ARBA00006484"/>
    </source>
</evidence>
<gene>
    <name evidence="5" type="ORF">LTR84_008732</name>
</gene>
<dbReference type="InterPro" id="IPR020904">
    <property type="entry name" value="Sc_DH/Rdtase_CS"/>
</dbReference>
<organism evidence="5 6">
    <name type="scientific">Exophiala bonariae</name>
    <dbReference type="NCBI Taxonomy" id="1690606"/>
    <lineage>
        <taxon>Eukaryota</taxon>
        <taxon>Fungi</taxon>
        <taxon>Dikarya</taxon>
        <taxon>Ascomycota</taxon>
        <taxon>Pezizomycotina</taxon>
        <taxon>Eurotiomycetes</taxon>
        <taxon>Chaetothyriomycetidae</taxon>
        <taxon>Chaetothyriales</taxon>
        <taxon>Herpotrichiellaceae</taxon>
        <taxon>Exophiala</taxon>
    </lineage>
</organism>
<dbReference type="PRINTS" id="PR00081">
    <property type="entry name" value="GDHRDH"/>
</dbReference>
<evidence type="ECO:0008006" key="7">
    <source>
        <dbReference type="Google" id="ProtNLM"/>
    </source>
</evidence>
<feature type="region of interest" description="Disordered" evidence="4">
    <location>
        <begin position="1"/>
        <end position="22"/>
    </location>
</feature>
<keyword evidence="2" id="KW-0521">NADP</keyword>
<reference evidence="5 6" key="1">
    <citation type="submission" date="2023-08" db="EMBL/GenBank/DDBJ databases">
        <title>Black Yeasts Isolated from many extreme environments.</title>
        <authorList>
            <person name="Coleine C."/>
            <person name="Stajich J.E."/>
            <person name="Selbmann L."/>
        </authorList>
    </citation>
    <scope>NUCLEOTIDE SEQUENCE [LARGE SCALE GENOMIC DNA]</scope>
    <source>
        <strain evidence="5 6">CCFEE 5792</strain>
    </source>
</reference>
<dbReference type="AlphaFoldDB" id="A0AAV9MYW6"/>
<dbReference type="Gene3D" id="3.40.50.720">
    <property type="entry name" value="NAD(P)-binding Rossmann-like Domain"/>
    <property type="match status" value="1"/>
</dbReference>
<evidence type="ECO:0000313" key="5">
    <source>
        <dbReference type="EMBL" id="KAK5045946.1"/>
    </source>
</evidence>
<comment type="caution">
    <text evidence="5">The sequence shown here is derived from an EMBL/GenBank/DDBJ whole genome shotgun (WGS) entry which is preliminary data.</text>
</comment>
<dbReference type="Pfam" id="PF13561">
    <property type="entry name" value="adh_short_C2"/>
    <property type="match status" value="1"/>
</dbReference>
<keyword evidence="6" id="KW-1185">Reference proteome</keyword>
<evidence type="ECO:0000256" key="3">
    <source>
        <dbReference type="RuleBase" id="RU000363"/>
    </source>
</evidence>
<accession>A0AAV9MYW6</accession>
<protein>
    <recommendedName>
        <fullName evidence="7">NAD(P)-binding protein</fullName>
    </recommendedName>
</protein>